<dbReference type="Proteomes" id="UP000663825">
    <property type="component" value="Unassembled WGS sequence"/>
</dbReference>
<evidence type="ECO:0000313" key="2">
    <source>
        <dbReference type="EMBL" id="CAF4633488.1"/>
    </source>
</evidence>
<dbReference type="EMBL" id="CAJNXB010000898">
    <property type="protein sequence ID" value="CAF3113188.1"/>
    <property type="molecule type" value="Genomic_DNA"/>
</dbReference>
<dbReference type="OrthoDB" id="3263820at2759"/>
<feature type="non-terminal residue" evidence="1">
    <location>
        <position position="1"/>
    </location>
</feature>
<accession>A0A817NMM3</accession>
<dbReference type="EMBL" id="CAJOBR010020045">
    <property type="protein sequence ID" value="CAF4925381.1"/>
    <property type="molecule type" value="Genomic_DNA"/>
</dbReference>
<organism evidence="1 4">
    <name type="scientific">Rotaria socialis</name>
    <dbReference type="NCBI Taxonomy" id="392032"/>
    <lineage>
        <taxon>Eukaryota</taxon>
        <taxon>Metazoa</taxon>
        <taxon>Spiralia</taxon>
        <taxon>Gnathifera</taxon>
        <taxon>Rotifera</taxon>
        <taxon>Eurotatoria</taxon>
        <taxon>Bdelloidea</taxon>
        <taxon>Philodinida</taxon>
        <taxon>Philodinidae</taxon>
        <taxon>Rotaria</taxon>
    </lineage>
</organism>
<comment type="caution">
    <text evidence="1">The sequence shown here is derived from an EMBL/GenBank/DDBJ whole genome shotgun (WGS) entry which is preliminary data.</text>
</comment>
<name>A0A817NMM3_9BILA</name>
<sequence length="248" mass="28207">AIGVGKFYQSEKRCGACYQSATHGICSTVNCTHEEMKIPPDDTVEIVSFDLAEQLKMLINKNIDLLKKYQDEPRTQITSDANDIVRGDVYQSILRIEKDSFVSVMIHSDGIPLYRSKNCNAWPILGAVLELPPYSRNRADNTLLLALWIGKKPNFSIIFEKFSERLFHLKNKGIEINNNNKIKIILPMLIGGMPALSTMVKFVEHNALYACMFCNTKGTYTLKKKSYIRNLKKVPRFATKSKPFFGFV</sequence>
<dbReference type="Proteomes" id="UP000663848">
    <property type="component" value="Unassembled WGS sequence"/>
</dbReference>
<evidence type="ECO:0000313" key="4">
    <source>
        <dbReference type="Proteomes" id="UP000663825"/>
    </source>
</evidence>
<keyword evidence="5" id="KW-1185">Reference proteome</keyword>
<dbReference type="EMBL" id="CAJOBP010028286">
    <property type="protein sequence ID" value="CAF4633488.1"/>
    <property type="molecule type" value="Genomic_DNA"/>
</dbReference>
<protein>
    <submittedName>
        <fullName evidence="1">Uncharacterized protein</fullName>
    </submittedName>
</protein>
<reference evidence="1" key="1">
    <citation type="submission" date="2021-02" db="EMBL/GenBank/DDBJ databases">
        <authorList>
            <person name="Nowell W R."/>
        </authorList>
    </citation>
    <scope>NUCLEOTIDE SEQUENCE</scope>
</reference>
<evidence type="ECO:0000313" key="3">
    <source>
        <dbReference type="EMBL" id="CAF4925381.1"/>
    </source>
</evidence>
<dbReference type="AlphaFoldDB" id="A0A817NMM3"/>
<dbReference type="Proteomes" id="UP000663873">
    <property type="component" value="Unassembled WGS sequence"/>
</dbReference>
<gene>
    <name evidence="3" type="ORF">QYT958_LOCUS31634</name>
    <name evidence="1" type="ORF">TIS948_LOCUS7583</name>
    <name evidence="2" type="ORF">UJA718_LOCUS32712</name>
</gene>
<evidence type="ECO:0000313" key="1">
    <source>
        <dbReference type="EMBL" id="CAF3113188.1"/>
    </source>
</evidence>
<proteinExistence type="predicted"/>
<evidence type="ECO:0000313" key="5">
    <source>
        <dbReference type="Proteomes" id="UP000663873"/>
    </source>
</evidence>